<keyword evidence="2" id="KW-1185">Reference proteome</keyword>
<proteinExistence type="predicted"/>
<accession>A0A8A4TZ16</accession>
<organism evidence="1 2">
    <name type="scientific">Sulfidibacter corallicola</name>
    <dbReference type="NCBI Taxonomy" id="2818388"/>
    <lineage>
        <taxon>Bacteria</taxon>
        <taxon>Pseudomonadati</taxon>
        <taxon>Acidobacteriota</taxon>
        <taxon>Holophagae</taxon>
        <taxon>Acanthopleuribacterales</taxon>
        <taxon>Acanthopleuribacteraceae</taxon>
        <taxon>Sulfidibacter</taxon>
    </lineage>
</organism>
<dbReference type="KEGG" id="scor:J3U87_17235"/>
<dbReference type="EMBL" id="CP071793">
    <property type="protein sequence ID" value="QTD54192.1"/>
    <property type="molecule type" value="Genomic_DNA"/>
</dbReference>
<evidence type="ECO:0000313" key="2">
    <source>
        <dbReference type="Proteomes" id="UP000663929"/>
    </source>
</evidence>
<dbReference type="RefSeq" id="WP_237384289.1">
    <property type="nucleotide sequence ID" value="NZ_CP071793.1"/>
</dbReference>
<evidence type="ECO:0000313" key="1">
    <source>
        <dbReference type="EMBL" id="QTD54192.1"/>
    </source>
</evidence>
<gene>
    <name evidence="1" type="ORF">J3U87_17235</name>
</gene>
<name>A0A8A4TZ16_SULCO</name>
<dbReference type="AlphaFoldDB" id="A0A8A4TZ16"/>
<sequence length="162" mass="18567">MSSSHGLYIFTVFNCFSRQGQVSTLFDEDCVRRNLLIWSLQGPALQETIEMGPKNQTCEQTSQVTLCKIALHLQGFQLYFLTAQYKTLIRSAMPLAKQRNDRSTYKITGIEIKGAIPTIKAERFSTLRCYTDSGFFIRVRLGENGKYMIIEEYTETQPHSDC</sequence>
<reference evidence="1" key="1">
    <citation type="submission" date="2021-03" db="EMBL/GenBank/DDBJ databases">
        <title>Acanthopleuribacteraceae sp. M133.</title>
        <authorList>
            <person name="Wang G."/>
        </authorList>
    </citation>
    <scope>NUCLEOTIDE SEQUENCE</scope>
    <source>
        <strain evidence="1">M133</strain>
    </source>
</reference>
<dbReference type="Proteomes" id="UP000663929">
    <property type="component" value="Chromosome"/>
</dbReference>
<protein>
    <submittedName>
        <fullName evidence="1">Uncharacterized protein</fullName>
    </submittedName>
</protein>